<keyword evidence="2" id="KW-1185">Reference proteome</keyword>
<reference evidence="1 2" key="1">
    <citation type="submission" date="2024-03" db="EMBL/GenBank/DDBJ databases">
        <authorList>
            <person name="Martinez-Hernandez J."/>
        </authorList>
    </citation>
    <scope>NUCLEOTIDE SEQUENCE [LARGE SCALE GENOMIC DNA]</scope>
</reference>
<gene>
    <name evidence="1" type="ORF">LLUT_LOCUS8097</name>
</gene>
<evidence type="ECO:0000313" key="2">
    <source>
        <dbReference type="Proteomes" id="UP001497480"/>
    </source>
</evidence>
<dbReference type="Proteomes" id="UP001497480">
    <property type="component" value="Unassembled WGS sequence"/>
</dbReference>
<evidence type="ECO:0000313" key="1">
    <source>
        <dbReference type="EMBL" id="CAL0307037.1"/>
    </source>
</evidence>
<dbReference type="EMBL" id="CAXHTB010000005">
    <property type="protein sequence ID" value="CAL0307037.1"/>
    <property type="molecule type" value="Genomic_DNA"/>
</dbReference>
<comment type="caution">
    <text evidence="1">The sequence shown here is derived from an EMBL/GenBank/DDBJ whole genome shotgun (WGS) entry which is preliminary data.</text>
</comment>
<proteinExistence type="predicted"/>
<organism evidence="1 2">
    <name type="scientific">Lupinus luteus</name>
    <name type="common">European yellow lupine</name>
    <dbReference type="NCBI Taxonomy" id="3873"/>
    <lineage>
        <taxon>Eukaryota</taxon>
        <taxon>Viridiplantae</taxon>
        <taxon>Streptophyta</taxon>
        <taxon>Embryophyta</taxon>
        <taxon>Tracheophyta</taxon>
        <taxon>Spermatophyta</taxon>
        <taxon>Magnoliopsida</taxon>
        <taxon>eudicotyledons</taxon>
        <taxon>Gunneridae</taxon>
        <taxon>Pentapetalae</taxon>
        <taxon>rosids</taxon>
        <taxon>fabids</taxon>
        <taxon>Fabales</taxon>
        <taxon>Fabaceae</taxon>
        <taxon>Papilionoideae</taxon>
        <taxon>50 kb inversion clade</taxon>
        <taxon>genistoids sensu lato</taxon>
        <taxon>core genistoids</taxon>
        <taxon>Genisteae</taxon>
        <taxon>Lupinus</taxon>
    </lineage>
</organism>
<dbReference type="AlphaFoldDB" id="A0AAV1WCN2"/>
<accession>A0AAV1WCN2</accession>
<name>A0AAV1WCN2_LUPLU</name>
<sequence>MVIITTHKHISIITYNKACTSNPSGWSSTQFGYDDHTFDHFLHMYKLYTCNISLHLLTASVGLRFEPLTQYMFSSHISGCSHLAGLFKLCLNKNCSDSSKQPQHNCYDIWCNHSMTFSVVRAFMLRSS</sequence>
<protein>
    <submittedName>
        <fullName evidence="1">Uncharacterized protein</fullName>
    </submittedName>
</protein>